<protein>
    <submittedName>
        <fullName evidence="1">Uncharacterized protein</fullName>
    </submittedName>
</protein>
<gene>
    <name evidence="1" type="ORF">I553_3903</name>
</gene>
<name>X8AML6_MYCXE</name>
<sequence length="49" mass="5249">MAAYRVLPCEVLSGWKPLSGNVIANEHYRLSVDPARAVGCRLGFTTAAS</sequence>
<proteinExistence type="predicted"/>
<reference evidence="1" key="1">
    <citation type="submission" date="2014-01" db="EMBL/GenBank/DDBJ databases">
        <authorList>
            <person name="Brown-Elliot B."/>
            <person name="Wallace R."/>
            <person name="Lenaerts A."/>
            <person name="Ordway D."/>
            <person name="DeGroote M.A."/>
            <person name="Parker T."/>
            <person name="Sizemore C."/>
            <person name="Tallon L.J."/>
            <person name="Sadzewicz L.K."/>
            <person name="Sengamalay N."/>
            <person name="Fraser C.M."/>
            <person name="Hine E."/>
            <person name="Shefchek K.A."/>
            <person name="Das S.P."/>
            <person name="Tettelin H."/>
        </authorList>
    </citation>
    <scope>NUCLEOTIDE SEQUENCE [LARGE SCALE GENOMIC DNA]</scope>
    <source>
        <strain evidence="1">4042</strain>
    </source>
</reference>
<organism evidence="1">
    <name type="scientific">Mycobacterium xenopi 4042</name>
    <dbReference type="NCBI Taxonomy" id="1299334"/>
    <lineage>
        <taxon>Bacteria</taxon>
        <taxon>Bacillati</taxon>
        <taxon>Actinomycetota</taxon>
        <taxon>Actinomycetes</taxon>
        <taxon>Mycobacteriales</taxon>
        <taxon>Mycobacteriaceae</taxon>
        <taxon>Mycobacterium</taxon>
    </lineage>
</organism>
<dbReference type="EMBL" id="JAOB01000051">
    <property type="protein sequence ID" value="EUA32819.1"/>
    <property type="molecule type" value="Genomic_DNA"/>
</dbReference>
<dbReference type="AlphaFoldDB" id="X8AML6"/>
<dbReference type="PATRIC" id="fig|1299334.3.peg.5524"/>
<comment type="caution">
    <text evidence="1">The sequence shown here is derived from an EMBL/GenBank/DDBJ whole genome shotgun (WGS) entry which is preliminary data.</text>
</comment>
<accession>X8AML6</accession>
<evidence type="ECO:0000313" key="1">
    <source>
        <dbReference type="EMBL" id="EUA32819.1"/>
    </source>
</evidence>